<dbReference type="InterPro" id="IPR013538">
    <property type="entry name" value="ASHA1/2-like_C"/>
</dbReference>
<dbReference type="Pfam" id="PF08327">
    <property type="entry name" value="AHSA1"/>
    <property type="match status" value="1"/>
</dbReference>
<comment type="similarity">
    <text evidence="1">Belongs to the AHA1 family.</text>
</comment>
<dbReference type="EMBL" id="CP060714">
    <property type="protein sequence ID" value="QNN59332.1"/>
    <property type="molecule type" value="Genomic_DNA"/>
</dbReference>
<name>A0A7G9RUQ7_9BURK</name>
<evidence type="ECO:0000259" key="2">
    <source>
        <dbReference type="Pfam" id="PF08327"/>
    </source>
</evidence>
<keyword evidence="4" id="KW-1185">Reference proteome</keyword>
<dbReference type="Proteomes" id="UP000515811">
    <property type="component" value="Chromosome"/>
</dbReference>
<feature type="domain" description="Activator of Hsp90 ATPase homologue 1/2-like C-terminal" evidence="2">
    <location>
        <begin position="18"/>
        <end position="130"/>
    </location>
</feature>
<evidence type="ECO:0000313" key="4">
    <source>
        <dbReference type="Proteomes" id="UP000515811"/>
    </source>
</evidence>
<evidence type="ECO:0000313" key="3">
    <source>
        <dbReference type="EMBL" id="QNN59332.1"/>
    </source>
</evidence>
<dbReference type="AlphaFoldDB" id="A0A7G9RUQ7"/>
<proteinExistence type="inferred from homology"/>
<evidence type="ECO:0000256" key="1">
    <source>
        <dbReference type="ARBA" id="ARBA00006817"/>
    </source>
</evidence>
<accession>A0A7G9RUQ7</accession>
<protein>
    <submittedName>
        <fullName evidence="3">SRPBCC family protein</fullName>
    </submittedName>
</protein>
<sequence length="154" mass="17062">MSFSPPSSIQATMLIRKPAADVFEAFVDPAITTRFWFDRSSGRLAPQGTATWYWDHYGVSADVKVVVFEPSRRLVIEWPTRTEWDFKARDNDGTLVTITASGFTGSPDEQVRQALDNTEGFNLVLAACKAWLEFGVQLHVVADKAPDARPATGP</sequence>
<organism evidence="3 4">
    <name type="scientific">Diaphorobacter ruginosibacter</name>
    <dbReference type="NCBI Taxonomy" id="1715720"/>
    <lineage>
        <taxon>Bacteria</taxon>
        <taxon>Pseudomonadati</taxon>
        <taxon>Pseudomonadota</taxon>
        <taxon>Betaproteobacteria</taxon>
        <taxon>Burkholderiales</taxon>
        <taxon>Comamonadaceae</taxon>
        <taxon>Diaphorobacter</taxon>
    </lineage>
</organism>
<reference evidence="3 4" key="1">
    <citation type="submission" date="2020-08" db="EMBL/GenBank/DDBJ databases">
        <title>Genome sequence of Diaphorobacter ruginosibacter DSM 27467T.</title>
        <authorList>
            <person name="Hyun D.-W."/>
            <person name="Bae J.-W."/>
        </authorList>
    </citation>
    <scope>NUCLEOTIDE SEQUENCE [LARGE SCALE GENOMIC DNA]</scope>
    <source>
        <strain evidence="3 4">DSM 27467</strain>
    </source>
</reference>
<dbReference type="SUPFAM" id="SSF55961">
    <property type="entry name" value="Bet v1-like"/>
    <property type="match status" value="1"/>
</dbReference>
<dbReference type="Gene3D" id="3.30.530.20">
    <property type="match status" value="1"/>
</dbReference>
<dbReference type="KEGG" id="drg:H9K76_11415"/>
<gene>
    <name evidence="3" type="ORF">H9K76_11415</name>
</gene>
<dbReference type="InterPro" id="IPR023393">
    <property type="entry name" value="START-like_dom_sf"/>
</dbReference>
<dbReference type="RefSeq" id="WP_187600345.1">
    <property type="nucleotide sequence ID" value="NZ_CP060714.1"/>
</dbReference>
<dbReference type="CDD" id="cd08901">
    <property type="entry name" value="SRPBCC_CalC_Aha1-like_8"/>
    <property type="match status" value="1"/>
</dbReference>